<dbReference type="AlphaFoldDB" id="A0AAD3YLF0"/>
<dbReference type="Gene3D" id="3.40.50.300">
    <property type="entry name" value="P-loop containing nucleotide triphosphate hydrolases"/>
    <property type="match status" value="1"/>
</dbReference>
<name>A0AAD3YLF0_AERHY</name>
<protein>
    <submittedName>
        <fullName evidence="1">Uncharacterized protein</fullName>
    </submittedName>
</protein>
<sequence length="775" mass="87737">MKNNNKAWTQFVNLMTSENHSSIGKFNTYGSLVEKVEFEKGSIVTIIVKGVTQEQILNDLSDYEFIITTNKMFSDSHMLYMPLDENTDTIVKLQEQFKYIDCGSLDETEFYFISSEHQPVLSNRTVYHNVGNVLSSEYDIRGIYDEVIVLKQNEYISDIAQKIDFSTGNILVVADPGSGKTAFFSSQNNVKFIAPLTAIKESIIEGNDSVLSGASNVSTWNAIDSLGDMNEQDKANVTLVVDECHGLVMDGYKQNVINRVYSQLDEFKSVVFMSGTVEPSYFSNVQFDRVYRIIKPSIAKKTVLTTYTKNIKASIVEYLRVSTDKAIVLLDNKAALKAIAGQLEQAHKKCLIITSDNKTEKHINEFFKSGMMGLYDVILGTSCIVEGLSIVDNLECADIVIGGHITPERMEQFTNRFRKVSKEKNVHYFINYSEREDVPEFKVDDVVADCIIQTEYLNKIYNSFTTEVKKIDLVKRYRRDASTDSVYFHDGAFHVSYTGVDLLAAANREQRYRSSFTLFEEKLKDYGFDVKMPKSVEGNSELESDIKSEVDAVNKSESDKRTETLDDVIRDIKDGVYNESHEDELYEVTIESINKLSKKGLDDNDIEKLVEIYKKDEEIFRKAHTDAEERTAVDSFPKFIKSNLVVDSNNMTTSDEVKRVAALVVNKVLNEYFNGDVALMVKSRSWKSDVELGANGGVVIKTNRASRVLRRYITVGNSKQIRIDVARVRCVEIVTFSLTGLRFSEKSGTVISNLKHIKKEAEQGLNVLGFLKSLR</sequence>
<reference evidence="1" key="2">
    <citation type="submission" date="2020-01" db="EMBL/GenBank/DDBJ databases">
        <authorList>
            <consortium name="NCBI Pathogen Detection Project"/>
        </authorList>
    </citation>
    <scope>NUCLEOTIDE SEQUENCE</scope>
    <source>
        <strain evidence="1">OLC2673_Aeromonas</strain>
    </source>
</reference>
<organism evidence="1 2">
    <name type="scientific">Aeromonas hydrophila</name>
    <dbReference type="NCBI Taxonomy" id="644"/>
    <lineage>
        <taxon>Bacteria</taxon>
        <taxon>Pseudomonadati</taxon>
        <taxon>Pseudomonadota</taxon>
        <taxon>Gammaproteobacteria</taxon>
        <taxon>Aeromonadales</taxon>
        <taxon>Aeromonadaceae</taxon>
        <taxon>Aeromonas</taxon>
    </lineage>
</organism>
<reference evidence="1" key="1">
    <citation type="journal article" date="2018" name="Genome Biol.">
        <title>SKESA: strategic k-mer extension for scrupulous assemblies.</title>
        <authorList>
            <person name="Souvorov A."/>
            <person name="Agarwala R."/>
            <person name="Lipman D.J."/>
        </authorList>
    </citation>
    <scope>NUCLEOTIDE SEQUENCE</scope>
    <source>
        <strain evidence="1">OLC2673_Aeromonas</strain>
    </source>
</reference>
<evidence type="ECO:0000313" key="1">
    <source>
        <dbReference type="EMBL" id="HAT6345306.1"/>
    </source>
</evidence>
<gene>
    <name evidence="1" type="ORF">JAJ28_003072</name>
</gene>
<evidence type="ECO:0000313" key="2">
    <source>
        <dbReference type="Proteomes" id="UP000859505"/>
    </source>
</evidence>
<dbReference type="SUPFAM" id="SSF52540">
    <property type="entry name" value="P-loop containing nucleoside triphosphate hydrolases"/>
    <property type="match status" value="1"/>
</dbReference>
<dbReference type="InterPro" id="IPR027417">
    <property type="entry name" value="P-loop_NTPase"/>
</dbReference>
<accession>A0AAD3YLF0</accession>
<dbReference type="EMBL" id="DACTUL010000026">
    <property type="protein sequence ID" value="HAT6345306.1"/>
    <property type="molecule type" value="Genomic_DNA"/>
</dbReference>
<proteinExistence type="predicted"/>
<comment type="caution">
    <text evidence="1">The sequence shown here is derived from an EMBL/GenBank/DDBJ whole genome shotgun (WGS) entry which is preliminary data.</text>
</comment>
<dbReference type="Proteomes" id="UP000859505">
    <property type="component" value="Unassembled WGS sequence"/>
</dbReference>